<accession>A0A2G9YUQ9</accession>
<organism evidence="2 3">
    <name type="scientific">Candidatus Nealsonbacteria bacterium CG23_combo_of_CG06-09_8_20_14_all_39_17</name>
    <dbReference type="NCBI Taxonomy" id="1974722"/>
    <lineage>
        <taxon>Bacteria</taxon>
        <taxon>Candidatus Nealsoniibacteriota</taxon>
    </lineage>
</organism>
<sequence>MSKSKFFSNEKIDISEKKEETTEKEIERIVSLVLNRVDREGKFEQKTDNIETRMLHIKMEQEESGSCSFQRVTEEKNERTGHTYLYVDVSYAGTKEIVPSKTEHYVFHIDNKTQKIIRSVPPFFEEKEIKILEAIGKAKLISKEEWEKNNKEMWEKNLKNQRDEGVY</sequence>
<dbReference type="EMBL" id="PCRO01000014">
    <property type="protein sequence ID" value="PIP22970.1"/>
    <property type="molecule type" value="Genomic_DNA"/>
</dbReference>
<dbReference type="AlphaFoldDB" id="A0A2G9YUQ9"/>
<evidence type="ECO:0000256" key="1">
    <source>
        <dbReference type="SAM" id="MobiDB-lite"/>
    </source>
</evidence>
<feature type="region of interest" description="Disordered" evidence="1">
    <location>
        <begin position="1"/>
        <end position="20"/>
    </location>
</feature>
<comment type="caution">
    <text evidence="2">The sequence shown here is derived from an EMBL/GenBank/DDBJ whole genome shotgun (WGS) entry which is preliminary data.</text>
</comment>
<proteinExistence type="predicted"/>
<gene>
    <name evidence="2" type="ORF">COX37_01075</name>
</gene>
<protein>
    <submittedName>
        <fullName evidence="2">Uncharacterized protein</fullName>
    </submittedName>
</protein>
<evidence type="ECO:0000313" key="2">
    <source>
        <dbReference type="EMBL" id="PIP22970.1"/>
    </source>
</evidence>
<dbReference type="Proteomes" id="UP000229976">
    <property type="component" value="Unassembled WGS sequence"/>
</dbReference>
<evidence type="ECO:0000313" key="3">
    <source>
        <dbReference type="Proteomes" id="UP000229976"/>
    </source>
</evidence>
<name>A0A2G9YUQ9_9BACT</name>
<reference evidence="2 3" key="1">
    <citation type="submission" date="2017-09" db="EMBL/GenBank/DDBJ databases">
        <title>Depth-based differentiation of microbial function through sediment-hosted aquifers and enrichment of novel symbionts in the deep terrestrial subsurface.</title>
        <authorList>
            <person name="Probst A.J."/>
            <person name="Ladd B."/>
            <person name="Jarett J.K."/>
            <person name="Geller-Mcgrath D.E."/>
            <person name="Sieber C.M."/>
            <person name="Emerson J.B."/>
            <person name="Anantharaman K."/>
            <person name="Thomas B.C."/>
            <person name="Malmstrom R."/>
            <person name="Stieglmeier M."/>
            <person name="Klingl A."/>
            <person name="Woyke T."/>
            <person name="Ryan C.M."/>
            <person name="Banfield J.F."/>
        </authorList>
    </citation>
    <scope>NUCLEOTIDE SEQUENCE [LARGE SCALE GENOMIC DNA]</scope>
    <source>
        <strain evidence="2">CG23_combo_of_CG06-09_8_20_14_all_39_17</strain>
    </source>
</reference>
<feature type="compositionally biased region" description="Basic and acidic residues" evidence="1">
    <location>
        <begin position="8"/>
        <end position="20"/>
    </location>
</feature>